<feature type="region of interest" description="Disordered" evidence="4">
    <location>
        <begin position="205"/>
        <end position="239"/>
    </location>
</feature>
<dbReference type="FunFam" id="1.10.150.50:FF:000007">
    <property type="entry name" value="Liprin-beta-1 isoform 1"/>
    <property type="match status" value="1"/>
</dbReference>
<evidence type="ECO:0000256" key="4">
    <source>
        <dbReference type="SAM" id="MobiDB-lite"/>
    </source>
</evidence>
<evidence type="ECO:0000313" key="7">
    <source>
        <dbReference type="Proteomes" id="UP000027135"/>
    </source>
</evidence>
<feature type="compositionally biased region" description="Low complexity" evidence="4">
    <location>
        <begin position="78"/>
        <end position="93"/>
    </location>
</feature>
<dbReference type="CDD" id="cd09563">
    <property type="entry name" value="SAM_liprin-beta1_2_repeat1"/>
    <property type="match status" value="1"/>
</dbReference>
<dbReference type="Pfam" id="PF00536">
    <property type="entry name" value="SAM_1"/>
    <property type="match status" value="2"/>
</dbReference>
<dbReference type="InterPro" id="IPR037617">
    <property type="entry name" value="LIPB1/2_SAM_1"/>
</dbReference>
<keyword evidence="2" id="KW-0677">Repeat</keyword>
<feature type="compositionally biased region" description="Low complexity" evidence="4">
    <location>
        <begin position="408"/>
        <end position="420"/>
    </location>
</feature>
<dbReference type="SMART" id="SM00454">
    <property type="entry name" value="SAM"/>
    <property type="match status" value="3"/>
</dbReference>
<dbReference type="Proteomes" id="UP000027135">
    <property type="component" value="Unassembled WGS sequence"/>
</dbReference>
<dbReference type="GO" id="GO:0007528">
    <property type="term" value="P:neuromuscular junction development"/>
    <property type="evidence" value="ECO:0007669"/>
    <property type="project" value="TreeGrafter"/>
</dbReference>
<gene>
    <name evidence="6" type="ORF">L798_07863</name>
</gene>
<keyword evidence="3" id="KW-0175">Coiled coil</keyword>
<feature type="compositionally biased region" description="Basic and acidic residues" evidence="4">
    <location>
        <begin position="484"/>
        <end position="495"/>
    </location>
</feature>
<dbReference type="PANTHER" id="PTHR12587:SF14">
    <property type="entry name" value="AT31531P"/>
    <property type="match status" value="1"/>
</dbReference>
<organism evidence="6 7">
    <name type="scientific">Zootermopsis nevadensis</name>
    <name type="common">Dampwood termite</name>
    <dbReference type="NCBI Taxonomy" id="136037"/>
    <lineage>
        <taxon>Eukaryota</taxon>
        <taxon>Metazoa</taxon>
        <taxon>Ecdysozoa</taxon>
        <taxon>Arthropoda</taxon>
        <taxon>Hexapoda</taxon>
        <taxon>Insecta</taxon>
        <taxon>Pterygota</taxon>
        <taxon>Neoptera</taxon>
        <taxon>Polyneoptera</taxon>
        <taxon>Dictyoptera</taxon>
        <taxon>Blattodea</taxon>
        <taxon>Blattoidea</taxon>
        <taxon>Termitoidae</taxon>
        <taxon>Termopsidae</taxon>
        <taxon>Zootermopsis</taxon>
    </lineage>
</organism>
<evidence type="ECO:0000256" key="1">
    <source>
        <dbReference type="ARBA" id="ARBA00007547"/>
    </source>
</evidence>
<feature type="compositionally biased region" description="Low complexity" evidence="4">
    <location>
        <begin position="352"/>
        <end position="378"/>
    </location>
</feature>
<feature type="region of interest" description="Disordered" evidence="4">
    <location>
        <begin position="1073"/>
        <end position="1094"/>
    </location>
</feature>
<evidence type="ECO:0000256" key="3">
    <source>
        <dbReference type="ARBA" id="ARBA00023054"/>
    </source>
</evidence>
<dbReference type="GO" id="GO:0048786">
    <property type="term" value="C:presynaptic active zone"/>
    <property type="evidence" value="ECO:0007669"/>
    <property type="project" value="TreeGrafter"/>
</dbReference>
<proteinExistence type="inferred from homology"/>
<dbReference type="Gene3D" id="1.10.150.50">
    <property type="entry name" value="Transcription Factor, Ets-1"/>
    <property type="match status" value="3"/>
</dbReference>
<feature type="region of interest" description="Disordered" evidence="4">
    <location>
        <begin position="1409"/>
        <end position="1429"/>
    </location>
</feature>
<dbReference type="InterPro" id="IPR029515">
    <property type="entry name" value="Liprin"/>
</dbReference>
<feature type="domain" description="SAM" evidence="5">
    <location>
        <begin position="1118"/>
        <end position="1182"/>
    </location>
</feature>
<feature type="region of interest" description="Disordered" evidence="4">
    <location>
        <begin position="540"/>
        <end position="601"/>
    </location>
</feature>
<dbReference type="CDD" id="cd09569">
    <property type="entry name" value="SAM_liprin-beta1_2_repeat3"/>
    <property type="match status" value="1"/>
</dbReference>
<dbReference type="STRING" id="136037.A0A067REV5"/>
<dbReference type="Pfam" id="PF26022">
    <property type="entry name" value="CC_Liprin_beta"/>
    <property type="match status" value="1"/>
</dbReference>
<dbReference type="InterPro" id="IPR058914">
    <property type="entry name" value="LIPB1/2_CC"/>
</dbReference>
<dbReference type="eggNOG" id="KOG1899">
    <property type="taxonomic scope" value="Eukaryota"/>
</dbReference>
<feature type="region of interest" description="Disordered" evidence="4">
    <location>
        <begin position="315"/>
        <end position="442"/>
    </location>
</feature>
<dbReference type="InParanoid" id="A0A067REV5"/>
<protein>
    <submittedName>
        <fullName evidence="6">Liprin-beta-1</fullName>
    </submittedName>
</protein>
<dbReference type="PANTHER" id="PTHR12587">
    <property type="entry name" value="LAR INTERACTING PROTEIN LIP -RELATED PROTEIN"/>
    <property type="match status" value="1"/>
</dbReference>
<feature type="region of interest" description="Disordered" evidence="4">
    <location>
        <begin position="77"/>
        <end position="109"/>
    </location>
</feature>
<evidence type="ECO:0000313" key="6">
    <source>
        <dbReference type="EMBL" id="KDR17478.1"/>
    </source>
</evidence>
<feature type="compositionally biased region" description="Polar residues" evidence="4">
    <location>
        <begin position="205"/>
        <end position="231"/>
    </location>
</feature>
<dbReference type="InterPro" id="IPR001660">
    <property type="entry name" value="SAM"/>
</dbReference>
<feature type="region of interest" description="Disordered" evidence="4">
    <location>
        <begin position="1040"/>
        <end position="1059"/>
    </location>
</feature>
<dbReference type="InterPro" id="IPR037619">
    <property type="entry name" value="LIPB1/2_SAM_3rd"/>
</dbReference>
<feature type="compositionally biased region" description="Basic and acidic residues" evidence="4">
    <location>
        <begin position="541"/>
        <end position="554"/>
    </location>
</feature>
<dbReference type="CDD" id="cd09566">
    <property type="entry name" value="SAM_liprin-beta1_2_repeat2"/>
    <property type="match status" value="1"/>
</dbReference>
<dbReference type="PROSITE" id="PS50105">
    <property type="entry name" value="SAM_DOMAIN"/>
    <property type="match status" value="2"/>
</dbReference>
<dbReference type="Pfam" id="PF07647">
    <property type="entry name" value="SAM_2"/>
    <property type="match status" value="1"/>
</dbReference>
<comment type="similarity">
    <text evidence="1">Belongs to the liprin family. Liprin-beta subfamily.</text>
</comment>
<dbReference type="EMBL" id="KK852732">
    <property type="protein sequence ID" value="KDR17478.1"/>
    <property type="molecule type" value="Genomic_DNA"/>
</dbReference>
<evidence type="ECO:0000259" key="5">
    <source>
        <dbReference type="PROSITE" id="PS50105"/>
    </source>
</evidence>
<feature type="compositionally biased region" description="Basic and acidic residues" evidence="4">
    <location>
        <begin position="94"/>
        <end position="109"/>
    </location>
</feature>
<feature type="domain" description="SAM" evidence="5">
    <location>
        <begin position="1201"/>
        <end position="1259"/>
    </location>
</feature>
<feature type="region of interest" description="Disordered" evidence="4">
    <location>
        <begin position="484"/>
        <end position="506"/>
    </location>
</feature>
<dbReference type="SUPFAM" id="SSF47769">
    <property type="entry name" value="SAM/Pointed domain"/>
    <property type="match status" value="3"/>
</dbReference>
<accession>A0A067REV5</accession>
<feature type="compositionally biased region" description="Low complexity" evidence="4">
    <location>
        <begin position="1042"/>
        <end position="1056"/>
    </location>
</feature>
<dbReference type="InterPro" id="IPR013761">
    <property type="entry name" value="SAM/pointed_sf"/>
</dbReference>
<feature type="compositionally biased region" description="Polar residues" evidence="4">
    <location>
        <begin position="389"/>
        <end position="400"/>
    </location>
</feature>
<keyword evidence="7" id="KW-1185">Reference proteome</keyword>
<feature type="region of interest" description="Disordered" evidence="4">
    <location>
        <begin position="30"/>
        <end position="49"/>
    </location>
</feature>
<name>A0A067REV5_ZOONE</name>
<dbReference type="InterPro" id="IPR037618">
    <property type="entry name" value="LIPB1/2_SAM_2nd"/>
</dbReference>
<feature type="region of interest" description="Disordered" evidence="4">
    <location>
        <begin position="857"/>
        <end position="934"/>
    </location>
</feature>
<sequence>MPEIGRRGTGEELGGAGVAVAAAVAILEKHQEDQRRTRPPVVRRQQHGDLIPGAGVTSVNCVGETIARLQNRFSAGRSVGNSVSPSYTSSSVSRETKQDADIAGRDDYPSVWKNEQDNCDVKSNYVVTGHDQRFNDIHKSPSTKNISSLVCNNSVVSTLNKGSSTSLDTKTQSAQKLVSDCKVEIYFPPGSTQCLMNAAKRSSGKQHSLSESLSTGNDSHGSCDVQWSSSHPEAVDHHDGCDDYGDLGVSSMKNDTFQNDYQVQNVVKESASDRNIPPRRPRVICLRASASENVSRTKSDPELASEYVAQQRQLWDDAESASSSPSSGLGGVSEYLRQPSSVPQENEDHRGSPATGGSLSSGSSRRILASSESLGGDESSPDEEEDSTLKCSGTAWSGSDSAPRHRSSSTSEFSNSTSSEGEADDLDRPPHKPCRPSEDLTTTDCNEDFLWVHGSARGVESRRIHPVEKSNVMTEEKRGRDFCIPESDDNNHQELDYDPPQIMQNRNSMTPSYEKVTDKSEMQTSGNDRYEYHQLISESCETSHRKPPRHDSGLKVHTSFDNASSLDRRRHHGHNRASRDQKARSSIVLQSPRFRSPSRHVSPSAAECAHYSNTSCCSEAAKILMNHGVSCCDSATNLLRPSGSRESSHQHLYPSPCSDPAHCCLSTSVHEDVMSSSYDSSFSDNRHHHHHHGDLQCYGSAGKLDCHSRMCHGLGSEQCCSMLPQGGDCYGSHGYLPLCNCQAEQRCRRRHVCKQPPVNFDVEERLRRLEADKDSLQLQVTVLTEQIEVQTDKISDLEKLLEEKKMQLANAEDVLQREMLSRSSSETQKLELLSAMSELKLHQAALERDNLELRDRLGEERRRNKPPVIPRSALLATSTPVSSQQASQLLGGGSPSPSPVSSLSEGSPRRLGNHPNSVEDFKDIPAPRTPPANYRRKVEHYGSLPRQRITTNGTAVSPLDGITPTANSAGMRKGVAFGKGLVSSFLPFQHPHHHASRLKVSGPDKSFSTPNLAETERVVIDDVPASPSAEVLAEEEVDETTGSLGLSPQPSPSFQSNRGKGIKKIFGRVKRSGSGNLDDVPGEGEFRRGGVRATAGPRLGWTNQPFIKQKPDQPFAEWDSEAISGWLQELGLDCYAGDTKRWVKSGAQLLQASNHELEKELGIKNPIHRKKLHLALLSQQEAVLTLDPYLIPAGELDTAWVLRWLDDAGLPQHKETFLAARVDGRVLHRLTMDELAILHVTSHLHIASLRRGIQVLRNNKFEPNCLKRRSLPDDPSQPTAQDVALWTNHRVMEWLRIVDLAEYAPNLRGSGVHGGLMVHEPRFTAELMASLLSIPPSKTLLRRHLNTHFKELLGRDCIQEKREAEATLGYVPLSATTKVKVTKKSQFILKRKKSRSELDFGDLVCPLDPNKSGETLPPGDGMTQTEARHPRAVAACREAAISSPVDRLISECKFPERTSDV</sequence>
<feature type="compositionally biased region" description="Basic and acidic residues" evidence="4">
    <location>
        <begin position="426"/>
        <end position="438"/>
    </location>
</feature>
<reference evidence="6 7" key="1">
    <citation type="journal article" date="2014" name="Nat. Commun.">
        <title>Molecular traces of alternative social organization in a termite genome.</title>
        <authorList>
            <person name="Terrapon N."/>
            <person name="Li C."/>
            <person name="Robertson H.M."/>
            <person name="Ji L."/>
            <person name="Meng X."/>
            <person name="Booth W."/>
            <person name="Chen Z."/>
            <person name="Childers C.P."/>
            <person name="Glastad K.M."/>
            <person name="Gokhale K."/>
            <person name="Gowin J."/>
            <person name="Gronenberg W."/>
            <person name="Hermansen R.A."/>
            <person name="Hu H."/>
            <person name="Hunt B.G."/>
            <person name="Huylmans A.K."/>
            <person name="Khalil S.M."/>
            <person name="Mitchell R.D."/>
            <person name="Munoz-Torres M.C."/>
            <person name="Mustard J.A."/>
            <person name="Pan H."/>
            <person name="Reese J.T."/>
            <person name="Scharf M.E."/>
            <person name="Sun F."/>
            <person name="Vogel H."/>
            <person name="Xiao J."/>
            <person name="Yang W."/>
            <person name="Yang Z."/>
            <person name="Yang Z."/>
            <person name="Zhou J."/>
            <person name="Zhu J."/>
            <person name="Brent C.S."/>
            <person name="Elsik C.G."/>
            <person name="Goodisman M.A."/>
            <person name="Liberles D.A."/>
            <person name="Roe R.M."/>
            <person name="Vargo E.L."/>
            <person name="Vilcinskas A."/>
            <person name="Wang J."/>
            <person name="Bornberg-Bauer E."/>
            <person name="Korb J."/>
            <person name="Zhang G."/>
            <person name="Liebig J."/>
        </authorList>
    </citation>
    <scope>NUCLEOTIDE SEQUENCE [LARGE SCALE GENOMIC DNA]</scope>
    <source>
        <tissue evidence="6">Whole organism</tissue>
    </source>
</reference>
<evidence type="ECO:0000256" key="2">
    <source>
        <dbReference type="ARBA" id="ARBA00022737"/>
    </source>
</evidence>